<evidence type="ECO:0000313" key="1">
    <source>
        <dbReference type="EMBL" id="KKL52908.1"/>
    </source>
</evidence>
<organism evidence="1">
    <name type="scientific">marine sediment metagenome</name>
    <dbReference type="NCBI Taxonomy" id="412755"/>
    <lineage>
        <taxon>unclassified sequences</taxon>
        <taxon>metagenomes</taxon>
        <taxon>ecological metagenomes</taxon>
    </lineage>
</organism>
<dbReference type="EMBL" id="LAZR01031725">
    <property type="protein sequence ID" value="KKL52908.1"/>
    <property type="molecule type" value="Genomic_DNA"/>
</dbReference>
<name>A0A0F9CU58_9ZZZZ</name>
<feature type="non-terminal residue" evidence="1">
    <location>
        <position position="1"/>
    </location>
</feature>
<gene>
    <name evidence="1" type="ORF">LCGC14_2280780</name>
</gene>
<reference evidence="1" key="1">
    <citation type="journal article" date="2015" name="Nature">
        <title>Complex archaea that bridge the gap between prokaryotes and eukaryotes.</title>
        <authorList>
            <person name="Spang A."/>
            <person name="Saw J.H."/>
            <person name="Jorgensen S.L."/>
            <person name="Zaremba-Niedzwiedzka K."/>
            <person name="Martijn J."/>
            <person name="Lind A.E."/>
            <person name="van Eijk R."/>
            <person name="Schleper C."/>
            <person name="Guy L."/>
            <person name="Ettema T.J."/>
        </authorList>
    </citation>
    <scope>NUCLEOTIDE SEQUENCE</scope>
</reference>
<proteinExistence type="predicted"/>
<protein>
    <submittedName>
        <fullName evidence="1">Uncharacterized protein</fullName>
    </submittedName>
</protein>
<sequence>QDIESHLGYRLLPSWEEDEWNPTVRPARPEMFNLSVTGLRGFNQIAQARWGHLVSGGIPQRVLLEEAAVIVYSSTLPPVAYEETATVTVTLSDGFPECEIAIFYPGKAGDPAWEIRPIDVQVSVANVATIIFRRELVVIEDLLETLDTPRAAEGTTDADFLTTVDVYRLYNDPQQQVEFMWEPLGGCACGTSGCLKCQYTAQFGCLMVRGDPRFSQVVYAPATWNSTDLAFDTATFSVGRAPDIVRLWYYAGLRDKRSDCAIRDMDRDWARTVAIYAASKLDRQPCQCVSNFWQRWSKDLAFVEGTTELAAYNVPTQLLENPLGTRAGAVYAWQRIMRPGTTVRKPAIA</sequence>
<accession>A0A0F9CU58</accession>
<comment type="caution">
    <text evidence="1">The sequence shown here is derived from an EMBL/GenBank/DDBJ whole genome shotgun (WGS) entry which is preliminary data.</text>
</comment>
<dbReference type="AlphaFoldDB" id="A0A0F9CU58"/>